<gene>
    <name evidence="13" type="ORF">ATO3_13415</name>
</gene>
<organism evidence="13 14">
    <name type="scientific">Marinibacterium profundimaris</name>
    <dbReference type="NCBI Taxonomy" id="1679460"/>
    <lineage>
        <taxon>Bacteria</taxon>
        <taxon>Pseudomonadati</taxon>
        <taxon>Pseudomonadota</taxon>
        <taxon>Alphaproteobacteria</taxon>
        <taxon>Rhodobacterales</taxon>
        <taxon>Paracoccaceae</taxon>
        <taxon>Marinibacterium</taxon>
    </lineage>
</organism>
<evidence type="ECO:0000256" key="3">
    <source>
        <dbReference type="ARBA" id="ARBA00022448"/>
    </source>
</evidence>
<dbReference type="AlphaFoldDB" id="A0A225NKE2"/>
<comment type="similarity">
    <text evidence="2">Belongs to the cytochrome ubiquinol oxidase subunit 2 family.</text>
</comment>
<dbReference type="RefSeq" id="WP_088650363.1">
    <property type="nucleotide sequence ID" value="NZ_AQQR01000004.1"/>
</dbReference>
<proteinExistence type="inferred from homology"/>
<evidence type="ECO:0000256" key="7">
    <source>
        <dbReference type="ARBA" id="ARBA00022723"/>
    </source>
</evidence>
<accession>A0A225NKE2</accession>
<keyword evidence="7" id="KW-0479">Metal-binding</keyword>
<feature type="transmembrane region" description="Helical" evidence="12">
    <location>
        <begin position="212"/>
        <end position="235"/>
    </location>
</feature>
<feature type="transmembrane region" description="Helical" evidence="12">
    <location>
        <begin position="344"/>
        <end position="368"/>
    </location>
</feature>
<dbReference type="OrthoDB" id="9776710at2"/>
<keyword evidence="3" id="KW-0813">Transport</keyword>
<sequence>MILYELISYDVMRVIWWLLLGVLLIGFAMTDGFDMGVGALLPFVGKTDVERRVIINTVGPVWEGNQVWFILGGGAIFAAWPPLYAVSFSGFYLAMFLVLAALILRPVAFKYRSKREFSAWRNGWDWALFIGGAVPALVFGVAVGNVLLGVPFELTPQLIPMYPGSAFGKLFGLLNPFALLCGAVSLSMLLTHGAAWLSLKTRGNIAARARDIGAMSGLVTIVGYAVAGLILLFFIDGYAIVGEVVKDGPSNPHFSEVERTGSWLAAYLDRPWIVIAPICGFLGMFMVMKGLREDRAEVATLLWSKLGIFGAISSVGLTIFPFLLPSTLDPTSSLTVWDASSSHQTLFIMMVATVIFMPLILAYTAWVYSVLWGKVTEDEVTGNSHSY</sequence>
<dbReference type="InterPro" id="IPR003317">
    <property type="entry name" value="Cyt-d_oxidase_su2"/>
</dbReference>
<feature type="transmembrane region" description="Helical" evidence="12">
    <location>
        <begin position="170"/>
        <end position="191"/>
    </location>
</feature>
<dbReference type="PANTHER" id="PTHR43141">
    <property type="entry name" value="CYTOCHROME BD2 SUBUNIT II"/>
    <property type="match status" value="1"/>
</dbReference>
<protein>
    <submittedName>
        <fullName evidence="13">Cytochrome d ubiquinol oxidase subunit 2</fullName>
    </submittedName>
</protein>
<feature type="transmembrane region" description="Helical" evidence="12">
    <location>
        <begin position="272"/>
        <end position="291"/>
    </location>
</feature>
<evidence type="ECO:0000256" key="8">
    <source>
        <dbReference type="ARBA" id="ARBA00022982"/>
    </source>
</evidence>
<evidence type="ECO:0000313" key="14">
    <source>
        <dbReference type="Proteomes" id="UP000215377"/>
    </source>
</evidence>
<comment type="caution">
    <text evidence="13">The sequence shown here is derived from an EMBL/GenBank/DDBJ whole genome shotgun (WGS) entry which is preliminary data.</text>
</comment>
<dbReference type="GO" id="GO:0046872">
    <property type="term" value="F:metal ion binding"/>
    <property type="evidence" value="ECO:0007669"/>
    <property type="project" value="UniProtKB-KW"/>
</dbReference>
<evidence type="ECO:0000256" key="12">
    <source>
        <dbReference type="SAM" id="Phobius"/>
    </source>
</evidence>
<keyword evidence="10" id="KW-0408">Iron</keyword>
<evidence type="ECO:0000313" key="13">
    <source>
        <dbReference type="EMBL" id="OWU73631.1"/>
    </source>
</evidence>
<dbReference type="PIRSF" id="PIRSF000267">
    <property type="entry name" value="Cyt_oxidse_sub2"/>
    <property type="match status" value="1"/>
</dbReference>
<dbReference type="GO" id="GO:0070069">
    <property type="term" value="C:cytochrome complex"/>
    <property type="evidence" value="ECO:0007669"/>
    <property type="project" value="TreeGrafter"/>
</dbReference>
<dbReference type="PANTHER" id="PTHR43141:SF5">
    <property type="entry name" value="CYTOCHROME BD-I UBIQUINOL OXIDASE SUBUNIT 2"/>
    <property type="match status" value="1"/>
</dbReference>
<dbReference type="GO" id="GO:0005886">
    <property type="term" value="C:plasma membrane"/>
    <property type="evidence" value="ECO:0007669"/>
    <property type="project" value="UniProtKB-SubCell"/>
</dbReference>
<keyword evidence="4" id="KW-1003">Cell membrane</keyword>
<dbReference type="NCBIfam" id="TIGR00203">
    <property type="entry name" value="cydB"/>
    <property type="match status" value="1"/>
</dbReference>
<dbReference type="GO" id="GO:0016682">
    <property type="term" value="F:oxidoreductase activity, acting on diphenols and related substances as donors, oxygen as acceptor"/>
    <property type="evidence" value="ECO:0007669"/>
    <property type="project" value="TreeGrafter"/>
</dbReference>
<feature type="transmembrane region" description="Helical" evidence="12">
    <location>
        <begin position="14"/>
        <end position="41"/>
    </location>
</feature>
<keyword evidence="5" id="KW-0349">Heme</keyword>
<keyword evidence="8" id="KW-0249">Electron transport</keyword>
<evidence type="ECO:0000256" key="5">
    <source>
        <dbReference type="ARBA" id="ARBA00022617"/>
    </source>
</evidence>
<evidence type="ECO:0000256" key="4">
    <source>
        <dbReference type="ARBA" id="ARBA00022475"/>
    </source>
</evidence>
<evidence type="ECO:0000256" key="6">
    <source>
        <dbReference type="ARBA" id="ARBA00022692"/>
    </source>
</evidence>
<keyword evidence="11 12" id="KW-0472">Membrane</keyword>
<keyword evidence="14" id="KW-1185">Reference proteome</keyword>
<dbReference type="GO" id="GO:0009055">
    <property type="term" value="F:electron transfer activity"/>
    <property type="evidence" value="ECO:0007669"/>
    <property type="project" value="TreeGrafter"/>
</dbReference>
<feature type="transmembrane region" description="Helical" evidence="12">
    <location>
        <begin position="126"/>
        <end position="150"/>
    </location>
</feature>
<evidence type="ECO:0000256" key="10">
    <source>
        <dbReference type="ARBA" id="ARBA00023004"/>
    </source>
</evidence>
<dbReference type="EMBL" id="AQQR01000004">
    <property type="protein sequence ID" value="OWU73631.1"/>
    <property type="molecule type" value="Genomic_DNA"/>
</dbReference>
<keyword evidence="9 12" id="KW-1133">Transmembrane helix</keyword>
<evidence type="ECO:0000256" key="1">
    <source>
        <dbReference type="ARBA" id="ARBA00004651"/>
    </source>
</evidence>
<evidence type="ECO:0000256" key="2">
    <source>
        <dbReference type="ARBA" id="ARBA00007543"/>
    </source>
</evidence>
<dbReference type="GO" id="GO:0019646">
    <property type="term" value="P:aerobic electron transport chain"/>
    <property type="evidence" value="ECO:0007669"/>
    <property type="project" value="TreeGrafter"/>
</dbReference>
<feature type="transmembrane region" description="Helical" evidence="12">
    <location>
        <begin position="83"/>
        <end position="105"/>
    </location>
</feature>
<reference evidence="13 14" key="1">
    <citation type="submission" date="2013-04" db="EMBL/GenBank/DDBJ databases">
        <title>Oceanicola sp. 22II1-22F33 Genome Sequencing.</title>
        <authorList>
            <person name="Lai Q."/>
            <person name="Li G."/>
            <person name="Shao Z."/>
        </authorList>
    </citation>
    <scope>NUCLEOTIDE SEQUENCE [LARGE SCALE GENOMIC DNA]</scope>
    <source>
        <strain evidence="13 14">22II1-22F33</strain>
    </source>
</reference>
<keyword evidence="6 12" id="KW-0812">Transmembrane</keyword>
<evidence type="ECO:0000256" key="11">
    <source>
        <dbReference type="ARBA" id="ARBA00023136"/>
    </source>
</evidence>
<evidence type="ECO:0000256" key="9">
    <source>
        <dbReference type="ARBA" id="ARBA00022989"/>
    </source>
</evidence>
<dbReference type="Pfam" id="PF02322">
    <property type="entry name" value="Cyt_bd_oxida_II"/>
    <property type="match status" value="1"/>
</dbReference>
<dbReference type="Proteomes" id="UP000215377">
    <property type="component" value="Unassembled WGS sequence"/>
</dbReference>
<name>A0A225NKE2_9RHOB</name>
<comment type="subcellular location">
    <subcellularLocation>
        <location evidence="1">Cell membrane</location>
        <topology evidence="1">Multi-pass membrane protein</topology>
    </subcellularLocation>
</comment>
<feature type="transmembrane region" description="Helical" evidence="12">
    <location>
        <begin position="303"/>
        <end position="324"/>
    </location>
</feature>